<evidence type="ECO:0000313" key="1">
    <source>
        <dbReference type="Proteomes" id="UP000887540"/>
    </source>
</evidence>
<evidence type="ECO:0000313" key="2">
    <source>
        <dbReference type="WBParaSite" id="ACRNAN_scaffold1513.g12076.t1"/>
    </source>
</evidence>
<accession>A0A914CV99</accession>
<dbReference type="WBParaSite" id="ACRNAN_scaffold1513.g12076.t1">
    <property type="protein sequence ID" value="ACRNAN_scaffold1513.g12076.t1"/>
    <property type="gene ID" value="ACRNAN_scaffold1513.g12076"/>
</dbReference>
<proteinExistence type="predicted"/>
<reference evidence="2" key="1">
    <citation type="submission" date="2022-11" db="UniProtKB">
        <authorList>
            <consortium name="WormBaseParasite"/>
        </authorList>
    </citation>
    <scope>IDENTIFICATION</scope>
</reference>
<organism evidence="1 2">
    <name type="scientific">Acrobeloides nanus</name>
    <dbReference type="NCBI Taxonomy" id="290746"/>
    <lineage>
        <taxon>Eukaryota</taxon>
        <taxon>Metazoa</taxon>
        <taxon>Ecdysozoa</taxon>
        <taxon>Nematoda</taxon>
        <taxon>Chromadorea</taxon>
        <taxon>Rhabditida</taxon>
        <taxon>Tylenchina</taxon>
        <taxon>Cephalobomorpha</taxon>
        <taxon>Cephaloboidea</taxon>
        <taxon>Cephalobidae</taxon>
        <taxon>Acrobeloides</taxon>
    </lineage>
</organism>
<keyword evidence="1" id="KW-1185">Reference proteome</keyword>
<dbReference type="Proteomes" id="UP000887540">
    <property type="component" value="Unplaced"/>
</dbReference>
<dbReference type="AlphaFoldDB" id="A0A914CV99"/>
<protein>
    <submittedName>
        <fullName evidence="2">Uncharacterized protein</fullName>
    </submittedName>
</protein>
<sequence>MEAPIVALIALSASRPSRISTPRPLNPSSPMHSKLGRLATNDFNQSTSYETLLQRLNWKPISHIAMERRAILIFKHLKERNHMLDNAISHINPSLHRNSRTGNGLELAMPVTAFKTTLCISLNVAKSIWNNLPKDVVEL</sequence>
<name>A0A914CV99_9BILA</name>